<feature type="domain" description="Thioredoxin" evidence="3">
    <location>
        <begin position="49"/>
        <end position="214"/>
    </location>
</feature>
<gene>
    <name evidence="4" type="ORF">N6H18_12850</name>
</gene>
<keyword evidence="5" id="KW-1185">Reference proteome</keyword>
<dbReference type="InterPro" id="IPR036249">
    <property type="entry name" value="Thioredoxin-like_sf"/>
</dbReference>
<evidence type="ECO:0000313" key="4">
    <source>
        <dbReference type="EMBL" id="UXP31237.1"/>
    </source>
</evidence>
<dbReference type="EMBL" id="CP106679">
    <property type="protein sequence ID" value="UXP31237.1"/>
    <property type="molecule type" value="Genomic_DNA"/>
</dbReference>
<dbReference type="Proteomes" id="UP001065174">
    <property type="component" value="Chromosome"/>
</dbReference>
<reference evidence="4" key="1">
    <citation type="submission" date="2022-09" db="EMBL/GenBank/DDBJ databases">
        <title>Comparative genomics and taxonomic characterization of three novel marine species of genus Reichenbachiella exhibiting antioxidant and polysaccharide degradation activities.</title>
        <authorList>
            <person name="Muhammad N."/>
            <person name="Lee Y.-J."/>
            <person name="Ko J."/>
            <person name="Kim S.-G."/>
        </authorList>
    </citation>
    <scope>NUCLEOTIDE SEQUENCE</scope>
    <source>
        <strain evidence="4">BKB1-1</strain>
    </source>
</reference>
<dbReference type="SUPFAM" id="SSF52833">
    <property type="entry name" value="Thioredoxin-like"/>
    <property type="match status" value="1"/>
</dbReference>
<evidence type="ECO:0000313" key="5">
    <source>
        <dbReference type="Proteomes" id="UP001065174"/>
    </source>
</evidence>
<comment type="similarity">
    <text evidence="1">Belongs to the SCO1/2 family.</text>
</comment>
<dbReference type="Pfam" id="PF02630">
    <property type="entry name" value="SCO1-SenC"/>
    <property type="match status" value="1"/>
</dbReference>
<protein>
    <submittedName>
        <fullName evidence="4">SCO family protein</fullName>
    </submittedName>
</protein>
<dbReference type="PROSITE" id="PS51257">
    <property type="entry name" value="PROKAR_LIPOPROTEIN"/>
    <property type="match status" value="1"/>
</dbReference>
<evidence type="ECO:0000259" key="3">
    <source>
        <dbReference type="PROSITE" id="PS51352"/>
    </source>
</evidence>
<evidence type="ECO:0000256" key="1">
    <source>
        <dbReference type="ARBA" id="ARBA00010996"/>
    </source>
</evidence>
<sequence length="214" mass="24550">MINRMLALCVVMISACTQSKNNTSTTDTLPYYSEASFTPQWFSTDYELPTDFHQIPPFRLINQTGQTITEQSVEGKILIVDFFFASCPGICPKMTTNMSLLQQEYLPDTMIVLLSHSVTPDRDSVSVLRQYADNYKVIDGKWHLLTGDRTQIYELGRNHYFVEENLGRSKSPDDFLHTENFILVDQNRHIRGIYNGLNKSSLNQLIADIKILKQ</sequence>
<dbReference type="PANTHER" id="PTHR12151:SF25">
    <property type="entry name" value="LINALOOL DEHYDRATASE_ISOMERASE DOMAIN-CONTAINING PROTEIN"/>
    <property type="match status" value="1"/>
</dbReference>
<evidence type="ECO:0000256" key="2">
    <source>
        <dbReference type="ARBA" id="ARBA00023008"/>
    </source>
</evidence>
<dbReference type="InterPro" id="IPR013766">
    <property type="entry name" value="Thioredoxin_domain"/>
</dbReference>
<proteinExistence type="inferred from homology"/>
<dbReference type="PROSITE" id="PS51352">
    <property type="entry name" value="THIOREDOXIN_2"/>
    <property type="match status" value="1"/>
</dbReference>
<accession>A0ABY6CL32</accession>
<dbReference type="CDD" id="cd02968">
    <property type="entry name" value="SCO"/>
    <property type="match status" value="1"/>
</dbReference>
<name>A0ABY6CL32_9BACT</name>
<dbReference type="RefSeq" id="WP_262308677.1">
    <property type="nucleotide sequence ID" value="NZ_CP106679.1"/>
</dbReference>
<dbReference type="Gene3D" id="3.40.30.10">
    <property type="entry name" value="Glutaredoxin"/>
    <property type="match status" value="1"/>
</dbReference>
<dbReference type="PANTHER" id="PTHR12151">
    <property type="entry name" value="ELECTRON TRANSPORT PROTIN SCO1/SENC FAMILY MEMBER"/>
    <property type="match status" value="1"/>
</dbReference>
<dbReference type="InterPro" id="IPR003782">
    <property type="entry name" value="SCO1/SenC"/>
</dbReference>
<organism evidence="4 5">
    <name type="scientific">Reichenbachiella agarivorans</name>
    <dbReference type="NCBI Taxonomy" id="2979464"/>
    <lineage>
        <taxon>Bacteria</taxon>
        <taxon>Pseudomonadati</taxon>
        <taxon>Bacteroidota</taxon>
        <taxon>Cytophagia</taxon>
        <taxon>Cytophagales</taxon>
        <taxon>Reichenbachiellaceae</taxon>
        <taxon>Reichenbachiella</taxon>
    </lineage>
</organism>
<keyword evidence="2" id="KW-0186">Copper</keyword>